<dbReference type="GO" id="GO:0005925">
    <property type="term" value="C:focal adhesion"/>
    <property type="evidence" value="ECO:0007669"/>
    <property type="project" value="TreeGrafter"/>
</dbReference>
<evidence type="ECO:0000256" key="13">
    <source>
        <dbReference type="ARBA" id="ARBA00058349"/>
    </source>
</evidence>
<keyword evidence="6 14" id="KW-1133">Transmembrane helix</keyword>
<protein>
    <recommendedName>
        <fullName evidence="3">Myelin protein P0</fullName>
    </recommendedName>
    <alternativeName>
        <fullName evidence="12">Myelin peripheral protein</fullName>
    </alternativeName>
    <alternativeName>
        <fullName evidence="11">Myelin protein zero</fullName>
    </alternativeName>
</protein>
<dbReference type="SMART" id="SM00409">
    <property type="entry name" value="IG"/>
    <property type="match status" value="1"/>
</dbReference>
<dbReference type="PANTHER" id="PTHR13869">
    <property type="entry name" value="MYELIN P0 RELATED"/>
    <property type="match status" value="1"/>
</dbReference>
<accession>A0AAD1QWM1</accession>
<keyword evidence="4 14" id="KW-0812">Transmembrane</keyword>
<feature type="signal peptide" evidence="15">
    <location>
        <begin position="1"/>
        <end position="31"/>
    </location>
</feature>
<evidence type="ECO:0000313" key="17">
    <source>
        <dbReference type="EMBL" id="CAH2218979.1"/>
    </source>
</evidence>
<dbReference type="AlphaFoldDB" id="A0AAD1QWM1"/>
<keyword evidence="10" id="KW-0393">Immunoglobulin domain</keyword>
<evidence type="ECO:0000256" key="2">
    <source>
        <dbReference type="ARBA" id="ARBA00007180"/>
    </source>
</evidence>
<dbReference type="FunFam" id="2.60.40.10:FF:000193">
    <property type="entry name" value="Myelin protein zero-like 1 like"/>
    <property type="match status" value="1"/>
</dbReference>
<evidence type="ECO:0000256" key="10">
    <source>
        <dbReference type="ARBA" id="ARBA00023319"/>
    </source>
</evidence>
<feature type="transmembrane region" description="Helical" evidence="14">
    <location>
        <begin position="162"/>
        <end position="187"/>
    </location>
</feature>
<evidence type="ECO:0000256" key="8">
    <source>
        <dbReference type="ARBA" id="ARBA00023157"/>
    </source>
</evidence>
<gene>
    <name evidence="17" type="ORF">PECUL_23A016661</name>
</gene>
<proteinExistence type="inferred from homology"/>
<evidence type="ECO:0000313" key="18">
    <source>
        <dbReference type="Proteomes" id="UP001295444"/>
    </source>
</evidence>
<sequence length="200" mass="22021">MAELRAVGSPCGWRWLVLLVSVLCLARTVSAIEVYGPSELFIENGTEARLPCTFKSSEVTSTSLLAIWKFDAQSKGGDSVTIFYYTGGTNQHKNKDQFTGRISWAGDLNKRDVSVKIKNMQFIDNGTYECTVFNPPDVSGKPNKIKIRVVERENLPASNVPFLVGIICGVIGGILLIALLIFALVICKRKRSKKNYSGGR</sequence>
<dbReference type="PROSITE" id="PS50835">
    <property type="entry name" value="IG_LIKE"/>
    <property type="match status" value="1"/>
</dbReference>
<evidence type="ECO:0000256" key="7">
    <source>
        <dbReference type="ARBA" id="ARBA00023136"/>
    </source>
</evidence>
<evidence type="ECO:0000256" key="1">
    <source>
        <dbReference type="ARBA" id="ARBA00004479"/>
    </source>
</evidence>
<keyword evidence="7 14" id="KW-0472">Membrane</keyword>
<evidence type="ECO:0000256" key="11">
    <source>
        <dbReference type="ARBA" id="ARBA00029587"/>
    </source>
</evidence>
<evidence type="ECO:0000256" key="15">
    <source>
        <dbReference type="SAM" id="SignalP"/>
    </source>
</evidence>
<organism evidence="17 18">
    <name type="scientific">Pelobates cultripes</name>
    <name type="common">Western spadefoot toad</name>
    <dbReference type="NCBI Taxonomy" id="61616"/>
    <lineage>
        <taxon>Eukaryota</taxon>
        <taxon>Metazoa</taxon>
        <taxon>Chordata</taxon>
        <taxon>Craniata</taxon>
        <taxon>Vertebrata</taxon>
        <taxon>Euteleostomi</taxon>
        <taxon>Amphibia</taxon>
        <taxon>Batrachia</taxon>
        <taxon>Anura</taxon>
        <taxon>Pelobatoidea</taxon>
        <taxon>Pelobatidae</taxon>
        <taxon>Pelobates</taxon>
    </lineage>
</organism>
<name>A0AAD1QWM1_PELCU</name>
<evidence type="ECO:0000256" key="6">
    <source>
        <dbReference type="ARBA" id="ARBA00022989"/>
    </source>
</evidence>
<keyword evidence="5 15" id="KW-0732">Signal</keyword>
<dbReference type="InterPro" id="IPR000920">
    <property type="entry name" value="Myelin_P0-rel"/>
</dbReference>
<dbReference type="InterPro" id="IPR013106">
    <property type="entry name" value="Ig_V-set"/>
</dbReference>
<evidence type="ECO:0000256" key="3">
    <source>
        <dbReference type="ARBA" id="ARBA00020871"/>
    </source>
</evidence>
<dbReference type="Pfam" id="PF07686">
    <property type="entry name" value="V-set"/>
    <property type="match status" value="1"/>
</dbReference>
<dbReference type="InterPro" id="IPR007110">
    <property type="entry name" value="Ig-like_dom"/>
</dbReference>
<evidence type="ECO:0000256" key="14">
    <source>
        <dbReference type="SAM" id="Phobius"/>
    </source>
</evidence>
<dbReference type="PRINTS" id="PR00213">
    <property type="entry name" value="MYELINP0"/>
</dbReference>
<dbReference type="SUPFAM" id="SSF48726">
    <property type="entry name" value="Immunoglobulin"/>
    <property type="match status" value="1"/>
</dbReference>
<evidence type="ECO:0000256" key="4">
    <source>
        <dbReference type="ARBA" id="ARBA00022692"/>
    </source>
</evidence>
<dbReference type="InterPro" id="IPR013783">
    <property type="entry name" value="Ig-like_fold"/>
</dbReference>
<comment type="similarity">
    <text evidence="2">Belongs to the myelin P0 protein family.</text>
</comment>
<dbReference type="GO" id="GO:0009986">
    <property type="term" value="C:cell surface"/>
    <property type="evidence" value="ECO:0007669"/>
    <property type="project" value="TreeGrafter"/>
</dbReference>
<evidence type="ECO:0000256" key="5">
    <source>
        <dbReference type="ARBA" id="ARBA00022729"/>
    </source>
</evidence>
<keyword evidence="9" id="KW-0325">Glycoprotein</keyword>
<dbReference type="InterPro" id="IPR036179">
    <property type="entry name" value="Ig-like_dom_sf"/>
</dbReference>
<evidence type="ECO:0000259" key="16">
    <source>
        <dbReference type="PROSITE" id="PS50835"/>
    </source>
</evidence>
<comment type="function">
    <text evidence="13">Creation of an extracellular membrane face which guides the wrapping process and ultimately compacts adjacent lamellae.</text>
</comment>
<evidence type="ECO:0000256" key="12">
    <source>
        <dbReference type="ARBA" id="ARBA00032781"/>
    </source>
</evidence>
<dbReference type="EMBL" id="OW240912">
    <property type="protein sequence ID" value="CAH2218979.1"/>
    <property type="molecule type" value="Genomic_DNA"/>
</dbReference>
<keyword evidence="8" id="KW-1015">Disulfide bond</keyword>
<dbReference type="Proteomes" id="UP001295444">
    <property type="component" value="Chromosome 01"/>
</dbReference>
<dbReference type="Gene3D" id="2.60.40.10">
    <property type="entry name" value="Immunoglobulins"/>
    <property type="match status" value="1"/>
</dbReference>
<dbReference type="GO" id="GO:0005886">
    <property type="term" value="C:plasma membrane"/>
    <property type="evidence" value="ECO:0007669"/>
    <property type="project" value="TreeGrafter"/>
</dbReference>
<feature type="chain" id="PRO_5042165461" description="Myelin protein P0" evidence="15">
    <location>
        <begin position="32"/>
        <end position="200"/>
    </location>
</feature>
<reference evidence="17" key="1">
    <citation type="submission" date="2022-03" db="EMBL/GenBank/DDBJ databases">
        <authorList>
            <person name="Alioto T."/>
            <person name="Alioto T."/>
            <person name="Gomez Garrido J."/>
        </authorList>
    </citation>
    <scope>NUCLEOTIDE SEQUENCE</scope>
</reference>
<evidence type="ECO:0000256" key="9">
    <source>
        <dbReference type="ARBA" id="ARBA00023180"/>
    </source>
</evidence>
<dbReference type="PANTHER" id="PTHR13869:SF19">
    <property type="entry name" value="MYELIN PROTEIN ZERO-LIKE PROTEIN 1"/>
    <property type="match status" value="1"/>
</dbReference>
<comment type="subcellular location">
    <subcellularLocation>
        <location evidence="1">Membrane</location>
        <topology evidence="1">Single-pass type I membrane protein</topology>
    </subcellularLocation>
</comment>
<dbReference type="InterPro" id="IPR003599">
    <property type="entry name" value="Ig_sub"/>
</dbReference>
<keyword evidence="18" id="KW-1185">Reference proteome</keyword>
<dbReference type="SMART" id="SM00406">
    <property type="entry name" value="IGv"/>
    <property type="match status" value="1"/>
</dbReference>
<feature type="domain" description="Ig-like" evidence="16">
    <location>
        <begin position="27"/>
        <end position="148"/>
    </location>
</feature>